<feature type="transmembrane region" description="Helical" evidence="6">
    <location>
        <begin position="178"/>
        <end position="198"/>
    </location>
</feature>
<gene>
    <name evidence="7" type="ORF">DDQ50_12770</name>
</gene>
<dbReference type="InterPro" id="IPR000540">
    <property type="entry name" value="Flag_MotA_CS"/>
</dbReference>
<comment type="subcellular location">
    <subcellularLocation>
        <location evidence="1">Cell membrane</location>
        <topology evidence="1">Multi-pass membrane protein</topology>
    </subcellularLocation>
</comment>
<name>A0A2V1HVY3_9MICO</name>
<feature type="transmembrane region" description="Helical" evidence="6">
    <location>
        <begin position="52"/>
        <end position="74"/>
    </location>
</feature>
<proteinExistence type="predicted"/>
<feature type="transmembrane region" description="Helical" evidence="6">
    <location>
        <begin position="227"/>
        <end position="248"/>
    </location>
</feature>
<dbReference type="PANTHER" id="PTHR32196">
    <property type="entry name" value="ABC TRANSPORTER PERMEASE PROTEIN YPHD-RELATED-RELATED"/>
    <property type="match status" value="1"/>
</dbReference>
<dbReference type="CDD" id="cd06579">
    <property type="entry name" value="TM_PBP1_transp_AraH_like"/>
    <property type="match status" value="1"/>
</dbReference>
<dbReference type="Pfam" id="PF02653">
    <property type="entry name" value="BPD_transp_2"/>
    <property type="match status" value="1"/>
</dbReference>
<evidence type="ECO:0000256" key="2">
    <source>
        <dbReference type="ARBA" id="ARBA00022475"/>
    </source>
</evidence>
<dbReference type="PROSITE" id="PS01307">
    <property type="entry name" value="MOTA"/>
    <property type="match status" value="1"/>
</dbReference>
<comment type="caution">
    <text evidence="7">The sequence shown here is derived from an EMBL/GenBank/DDBJ whole genome shotgun (WGS) entry which is preliminary data.</text>
</comment>
<feature type="transmembrane region" description="Helical" evidence="6">
    <location>
        <begin position="86"/>
        <end position="108"/>
    </location>
</feature>
<evidence type="ECO:0000313" key="8">
    <source>
        <dbReference type="Proteomes" id="UP000244893"/>
    </source>
</evidence>
<keyword evidence="2" id="KW-1003">Cell membrane</keyword>
<evidence type="ECO:0000256" key="6">
    <source>
        <dbReference type="SAM" id="Phobius"/>
    </source>
</evidence>
<keyword evidence="3 6" id="KW-0812">Transmembrane</keyword>
<evidence type="ECO:0000256" key="1">
    <source>
        <dbReference type="ARBA" id="ARBA00004651"/>
    </source>
</evidence>
<evidence type="ECO:0000256" key="5">
    <source>
        <dbReference type="ARBA" id="ARBA00023136"/>
    </source>
</evidence>
<dbReference type="RefSeq" id="WP_116757078.1">
    <property type="nucleotide sequence ID" value="NZ_JBHUEX010000001.1"/>
</dbReference>
<protein>
    <submittedName>
        <fullName evidence="7">Sugar ABC transporter permease</fullName>
    </submittedName>
</protein>
<keyword evidence="8" id="KW-1185">Reference proteome</keyword>
<feature type="transmembrane region" description="Helical" evidence="6">
    <location>
        <begin position="140"/>
        <end position="158"/>
    </location>
</feature>
<evidence type="ECO:0000256" key="4">
    <source>
        <dbReference type="ARBA" id="ARBA00022989"/>
    </source>
</evidence>
<dbReference type="EMBL" id="QEOP01000002">
    <property type="protein sequence ID" value="PVZ94567.1"/>
    <property type="molecule type" value="Genomic_DNA"/>
</dbReference>
<organism evidence="7 8">
    <name type="scientific">Amnibacterium flavum</name>
    <dbReference type="NCBI Taxonomy" id="2173173"/>
    <lineage>
        <taxon>Bacteria</taxon>
        <taxon>Bacillati</taxon>
        <taxon>Actinomycetota</taxon>
        <taxon>Actinomycetes</taxon>
        <taxon>Micrococcales</taxon>
        <taxon>Microbacteriaceae</taxon>
        <taxon>Amnibacterium</taxon>
    </lineage>
</organism>
<dbReference type="GO" id="GO:0022857">
    <property type="term" value="F:transmembrane transporter activity"/>
    <property type="evidence" value="ECO:0007669"/>
    <property type="project" value="InterPro"/>
</dbReference>
<evidence type="ECO:0000313" key="7">
    <source>
        <dbReference type="EMBL" id="PVZ94567.1"/>
    </source>
</evidence>
<feature type="transmembrane region" description="Helical" evidence="6">
    <location>
        <begin position="260"/>
        <end position="277"/>
    </location>
</feature>
<dbReference type="AlphaFoldDB" id="A0A2V1HVY3"/>
<sequence>MTATLAPSPAPAPSAGRTVRDWVATAVRRGAAVWVIVAVLIVVLSVMRGGAFWSTGNIAALLTSAVVLGLVALGQHTVILSGGIDLSVGSMVTITTLLTAVLIDGYPIRTFPVILGMLALGALLGTINGLLVTKLNMPPFIVTLGMLYLVSGAALWISSTPAGQVTSALTEFAFGKLGPIPLSFVVLALAIAIIWFLLNRTVWGKQVFAVGGDLHSARAAGISTNRVLIWVYVTSGLLAAVAGILLAARSSIGSPTAGDGLELSAITVVVIGGTSLLGGRGTLLGTMGGVALLSLITNSITLLQFPSTITDLIRGVIIIAAVAVFVAKRRR</sequence>
<dbReference type="GO" id="GO:0005886">
    <property type="term" value="C:plasma membrane"/>
    <property type="evidence" value="ECO:0007669"/>
    <property type="project" value="UniProtKB-SubCell"/>
</dbReference>
<feature type="transmembrane region" description="Helical" evidence="6">
    <location>
        <begin position="114"/>
        <end position="133"/>
    </location>
</feature>
<feature type="transmembrane region" description="Helical" evidence="6">
    <location>
        <begin position="284"/>
        <end position="303"/>
    </location>
</feature>
<dbReference type="InterPro" id="IPR001851">
    <property type="entry name" value="ABC_transp_permease"/>
</dbReference>
<accession>A0A2V1HVY3</accession>
<evidence type="ECO:0000256" key="3">
    <source>
        <dbReference type="ARBA" id="ARBA00022692"/>
    </source>
</evidence>
<dbReference type="OrthoDB" id="5193167at2"/>
<feature type="transmembrane region" description="Helical" evidence="6">
    <location>
        <begin position="26"/>
        <end position="46"/>
    </location>
</feature>
<reference evidence="7 8" key="1">
    <citation type="submission" date="2018-05" db="EMBL/GenBank/DDBJ databases">
        <title>Amnibacterium sp. M8JJ-5, whole genome shotgun sequence.</title>
        <authorList>
            <person name="Tuo L."/>
        </authorList>
    </citation>
    <scope>NUCLEOTIDE SEQUENCE [LARGE SCALE GENOMIC DNA]</scope>
    <source>
        <strain evidence="7 8">M8JJ-5</strain>
    </source>
</reference>
<feature type="transmembrane region" description="Helical" evidence="6">
    <location>
        <begin position="309"/>
        <end position="327"/>
    </location>
</feature>
<dbReference type="Proteomes" id="UP000244893">
    <property type="component" value="Unassembled WGS sequence"/>
</dbReference>
<dbReference type="PANTHER" id="PTHR32196:SF72">
    <property type="entry name" value="RIBOSE IMPORT PERMEASE PROTEIN RBSC"/>
    <property type="match status" value="1"/>
</dbReference>
<keyword evidence="4 6" id="KW-1133">Transmembrane helix</keyword>
<keyword evidence="5 6" id="KW-0472">Membrane</keyword>